<gene>
    <name evidence="1" type="ORF">HMPREF0970_00486</name>
</gene>
<proteinExistence type="predicted"/>
<reference evidence="1 2" key="1">
    <citation type="submission" date="2009-10" db="EMBL/GenBank/DDBJ databases">
        <authorList>
            <person name="Weinstock G."/>
            <person name="Sodergren E."/>
            <person name="Clifton S."/>
            <person name="Fulton L."/>
            <person name="Fulton B."/>
            <person name="Courtney L."/>
            <person name="Fronick C."/>
            <person name="Harrison M."/>
            <person name="Strong C."/>
            <person name="Farmer C."/>
            <person name="Delahaunty K."/>
            <person name="Markovic C."/>
            <person name="Hall O."/>
            <person name="Minx P."/>
            <person name="Tomlinson C."/>
            <person name="Mitreva M."/>
            <person name="Nelson J."/>
            <person name="Hou S."/>
            <person name="Wollam A."/>
            <person name="Pepin K.H."/>
            <person name="Johnson M."/>
            <person name="Bhonagiri V."/>
            <person name="Nash W.E."/>
            <person name="Warren W."/>
            <person name="Chinwalla A."/>
            <person name="Mardis E.R."/>
            <person name="Wilson R.K."/>
        </authorList>
    </citation>
    <scope>NUCLEOTIDE SEQUENCE [LARGE SCALE GENOMIC DNA]</scope>
    <source>
        <strain evidence="1 2">F0309</strain>
    </source>
</reference>
<organism evidence="1 2">
    <name type="scientific">Schaalia odontolytica F0309</name>
    <dbReference type="NCBI Taxonomy" id="649742"/>
    <lineage>
        <taxon>Bacteria</taxon>
        <taxon>Bacillati</taxon>
        <taxon>Actinomycetota</taxon>
        <taxon>Actinomycetes</taxon>
        <taxon>Actinomycetales</taxon>
        <taxon>Actinomycetaceae</taxon>
        <taxon>Schaalia</taxon>
    </lineage>
</organism>
<evidence type="ECO:0000313" key="2">
    <source>
        <dbReference type="Proteomes" id="UP000003150"/>
    </source>
</evidence>
<accession>D4TX30</accession>
<evidence type="ECO:0000313" key="1">
    <source>
        <dbReference type="EMBL" id="EFF80481.1"/>
    </source>
</evidence>
<dbReference type="EMBL" id="ACYT02000015">
    <property type="protein sequence ID" value="EFF80481.1"/>
    <property type="molecule type" value="Genomic_DNA"/>
</dbReference>
<name>D4TX30_9ACTO</name>
<dbReference type="Proteomes" id="UP000003150">
    <property type="component" value="Unassembled WGS sequence"/>
</dbReference>
<dbReference type="AlphaFoldDB" id="D4TX30"/>
<sequence length="40" mass="4706">MFLASVACSFDHHWNSMNQQQDHSAVEAPVHWCSTRDYRI</sequence>
<protein>
    <submittedName>
        <fullName evidence="1">Uncharacterized protein</fullName>
    </submittedName>
</protein>
<comment type="caution">
    <text evidence="1">The sequence shown here is derived from an EMBL/GenBank/DDBJ whole genome shotgun (WGS) entry which is preliminary data.</text>
</comment>
<dbReference type="HOGENOM" id="CLU_3283606_0_0_11"/>